<dbReference type="PROSITE" id="PS00455">
    <property type="entry name" value="AMP_BINDING"/>
    <property type="match status" value="1"/>
</dbReference>
<dbReference type="Proteomes" id="UP000092321">
    <property type="component" value="Unassembled WGS sequence"/>
</dbReference>
<gene>
    <name evidence="7" type="ORF">HANVADRAFT_53470</name>
</gene>
<keyword evidence="4" id="KW-0067">ATP-binding</keyword>
<evidence type="ECO:0000256" key="3">
    <source>
        <dbReference type="ARBA" id="ARBA00022741"/>
    </source>
</evidence>
<accession>A0A1B7TBF7</accession>
<dbReference type="GO" id="GO:0005811">
    <property type="term" value="C:lipid droplet"/>
    <property type="evidence" value="ECO:0007669"/>
    <property type="project" value="TreeGrafter"/>
</dbReference>
<dbReference type="Pfam" id="PF00501">
    <property type="entry name" value="AMP-binding"/>
    <property type="match status" value="1"/>
</dbReference>
<dbReference type="GO" id="GO:0004467">
    <property type="term" value="F:long-chain fatty acid-CoA ligase activity"/>
    <property type="evidence" value="ECO:0007669"/>
    <property type="project" value="UniProtKB-EC"/>
</dbReference>
<dbReference type="AlphaFoldDB" id="A0A1B7TBF7"/>
<evidence type="ECO:0000313" key="7">
    <source>
        <dbReference type="EMBL" id="OBA26015.1"/>
    </source>
</evidence>
<dbReference type="InterPro" id="IPR042099">
    <property type="entry name" value="ANL_N_sf"/>
</dbReference>
<dbReference type="GO" id="GO:0005886">
    <property type="term" value="C:plasma membrane"/>
    <property type="evidence" value="ECO:0007669"/>
    <property type="project" value="TreeGrafter"/>
</dbReference>
<comment type="similarity">
    <text evidence="1">Belongs to the ATP-dependent AMP-binding enzyme family.</text>
</comment>
<evidence type="ECO:0000256" key="5">
    <source>
        <dbReference type="ARBA" id="ARBA00036813"/>
    </source>
</evidence>
<keyword evidence="2" id="KW-0436">Ligase</keyword>
<dbReference type="InterPro" id="IPR020845">
    <property type="entry name" value="AMP-binding_CS"/>
</dbReference>
<reference evidence="8" key="1">
    <citation type="journal article" date="2016" name="Proc. Natl. Acad. Sci. U.S.A.">
        <title>Comparative genomics of biotechnologically important yeasts.</title>
        <authorList>
            <person name="Riley R."/>
            <person name="Haridas S."/>
            <person name="Wolfe K.H."/>
            <person name="Lopes M.R."/>
            <person name="Hittinger C.T."/>
            <person name="Goeker M."/>
            <person name="Salamov A.A."/>
            <person name="Wisecaver J.H."/>
            <person name="Long T.M."/>
            <person name="Calvey C.H."/>
            <person name="Aerts A.L."/>
            <person name="Barry K.W."/>
            <person name="Choi C."/>
            <person name="Clum A."/>
            <person name="Coughlan A.Y."/>
            <person name="Deshpande S."/>
            <person name="Douglass A.P."/>
            <person name="Hanson S.J."/>
            <person name="Klenk H.-P."/>
            <person name="LaButti K.M."/>
            <person name="Lapidus A."/>
            <person name="Lindquist E.A."/>
            <person name="Lipzen A.M."/>
            <person name="Meier-Kolthoff J.P."/>
            <person name="Ohm R.A."/>
            <person name="Otillar R.P."/>
            <person name="Pangilinan J.L."/>
            <person name="Peng Y."/>
            <person name="Rokas A."/>
            <person name="Rosa C.A."/>
            <person name="Scheuner C."/>
            <person name="Sibirny A.A."/>
            <person name="Slot J.C."/>
            <person name="Stielow J.B."/>
            <person name="Sun H."/>
            <person name="Kurtzman C.P."/>
            <person name="Blackwell M."/>
            <person name="Grigoriev I.V."/>
            <person name="Jeffries T.W."/>
        </authorList>
    </citation>
    <scope>NUCLEOTIDE SEQUENCE [LARGE SCALE GENOMIC DNA]</scope>
    <source>
        <strain evidence="8">NRRL Y-1626</strain>
    </source>
</reference>
<comment type="catalytic activity">
    <reaction evidence="5">
        <text>a long-chain fatty acid + ATP + CoA = a long-chain fatty acyl-CoA + AMP + diphosphate</text>
        <dbReference type="Rhea" id="RHEA:15421"/>
        <dbReference type="ChEBI" id="CHEBI:30616"/>
        <dbReference type="ChEBI" id="CHEBI:33019"/>
        <dbReference type="ChEBI" id="CHEBI:57287"/>
        <dbReference type="ChEBI" id="CHEBI:57560"/>
        <dbReference type="ChEBI" id="CHEBI:83139"/>
        <dbReference type="ChEBI" id="CHEBI:456215"/>
        <dbReference type="EC" id="6.2.1.3"/>
    </reaction>
</comment>
<dbReference type="PANTHER" id="PTHR43272:SF83">
    <property type="entry name" value="ACYL-COA SYNTHETASE LONG-CHAIN, ISOFORM J"/>
    <property type="match status" value="1"/>
</dbReference>
<dbReference type="GO" id="GO:0005524">
    <property type="term" value="F:ATP binding"/>
    <property type="evidence" value="ECO:0007669"/>
    <property type="project" value="UniProtKB-KW"/>
</dbReference>
<dbReference type="SUPFAM" id="SSF56801">
    <property type="entry name" value="Acetyl-CoA synthetase-like"/>
    <property type="match status" value="1"/>
</dbReference>
<organism evidence="7 8">
    <name type="scientific">Hanseniaspora valbyensis NRRL Y-1626</name>
    <dbReference type="NCBI Taxonomy" id="766949"/>
    <lineage>
        <taxon>Eukaryota</taxon>
        <taxon>Fungi</taxon>
        <taxon>Dikarya</taxon>
        <taxon>Ascomycota</taxon>
        <taxon>Saccharomycotina</taxon>
        <taxon>Saccharomycetes</taxon>
        <taxon>Saccharomycodales</taxon>
        <taxon>Saccharomycodaceae</taxon>
        <taxon>Hanseniaspora</taxon>
    </lineage>
</organism>
<name>A0A1B7TBF7_9ASCO</name>
<keyword evidence="3" id="KW-0547">Nucleotide-binding</keyword>
<feature type="domain" description="AMP-dependent synthetase/ligase" evidence="6">
    <location>
        <begin position="99"/>
        <end position="524"/>
    </location>
</feature>
<evidence type="ECO:0000259" key="6">
    <source>
        <dbReference type="Pfam" id="PF00501"/>
    </source>
</evidence>
<protein>
    <submittedName>
        <fullName evidence="7">Acetyl-CoA synthetase-like protein</fullName>
    </submittedName>
</protein>
<comment type="caution">
    <text evidence="7">The sequence shown here is derived from an EMBL/GenBank/DDBJ whole genome shotgun (WGS) entry which is preliminary data.</text>
</comment>
<sequence length="706" mass="78829">MARLVNVPLGEPKKAGETAERVNANVFYDNNKQLVTKPKNMKCDTIFEFIQECLNKNKNKHVIGHRPLLDIHDEEKTIIKKIDGKDVETKKTWQYFELGNYKYETGSELLELVSNYGKGLIKLGIKPNGENRIHIFASTSPNWMKTYMAAQTQSIPVATAYDTLGESGLIHSLTQTESKLVFTDNALLSKLLNPVTKCPNLKYIVHSEKIVASDKRHNGKIYKDALEASNKLKELRPDLTIISMEEVLELGFQNKDEIDFCPPKPESVSCIMYTSGSTGEPKGVVLSHRNILSGIGGITNVINKDMVNDTDRIIAYLPLAHIFELAFELVSFYWGGVLGYAGVKTLSDVSVRNCEGDMKTFKPTIMVGVAAVWEQVRKGILAQIATQPGLTQKIFWSAYYAKLKCEKYRIPFVPSVISNVIFKKVKQATGGNIRLMLNGGSPISHDAQEFITNLIGKMLVGYGLTETVANSSIVPPNSFELDVCGQVTGAIKVKLVDVPDLNYFAKDNQGEVWIHGEPVMEEYFLNEAETKEAIYIDPETNERWFKTGDIGLWTPAGHLKIIDRKKNLVKTLNGEYIALEKLESIYRSNPYVENLCVYADQNKVKPIAIIVPNVKKCGSKAIELGLIKDEDELSHVLENKKLTSFILQELIKTGKSQGLAGIELILGVVLFDGEWTPQSGFVTSAQKLQRKKILAEVQKDVDAVYQ</sequence>
<evidence type="ECO:0000313" key="8">
    <source>
        <dbReference type="Proteomes" id="UP000092321"/>
    </source>
</evidence>
<evidence type="ECO:0000256" key="4">
    <source>
        <dbReference type="ARBA" id="ARBA00022840"/>
    </source>
</evidence>
<proteinExistence type="inferred from homology"/>
<keyword evidence="8" id="KW-1185">Reference proteome</keyword>
<dbReference type="PANTHER" id="PTHR43272">
    <property type="entry name" value="LONG-CHAIN-FATTY-ACID--COA LIGASE"/>
    <property type="match status" value="1"/>
</dbReference>
<dbReference type="InterPro" id="IPR000873">
    <property type="entry name" value="AMP-dep_synth/lig_dom"/>
</dbReference>
<dbReference type="GO" id="GO:0035336">
    <property type="term" value="P:long-chain fatty-acyl-CoA metabolic process"/>
    <property type="evidence" value="ECO:0007669"/>
    <property type="project" value="TreeGrafter"/>
</dbReference>
<dbReference type="OrthoDB" id="1700726at2759"/>
<dbReference type="Gene3D" id="3.40.50.12780">
    <property type="entry name" value="N-terminal domain of ligase-like"/>
    <property type="match status" value="1"/>
</dbReference>
<evidence type="ECO:0000256" key="1">
    <source>
        <dbReference type="ARBA" id="ARBA00006432"/>
    </source>
</evidence>
<dbReference type="GO" id="GO:0005783">
    <property type="term" value="C:endoplasmic reticulum"/>
    <property type="evidence" value="ECO:0007669"/>
    <property type="project" value="TreeGrafter"/>
</dbReference>
<dbReference type="EMBL" id="LXPE01000027">
    <property type="protein sequence ID" value="OBA26015.1"/>
    <property type="molecule type" value="Genomic_DNA"/>
</dbReference>
<evidence type="ECO:0000256" key="2">
    <source>
        <dbReference type="ARBA" id="ARBA00022598"/>
    </source>
</evidence>